<name>A0A2W1NDA6_PAEXE</name>
<evidence type="ECO:0000313" key="3">
    <source>
        <dbReference type="Proteomes" id="UP000214746"/>
    </source>
</evidence>
<dbReference type="Proteomes" id="UP000214746">
    <property type="component" value="Unassembled WGS sequence"/>
</dbReference>
<dbReference type="Pfam" id="PF12957">
    <property type="entry name" value="DUF3846"/>
    <property type="match status" value="1"/>
</dbReference>
<dbReference type="OrthoDB" id="2679658at2"/>
<feature type="domain" description="DUF3846" evidence="1">
    <location>
        <begin position="3"/>
        <end position="91"/>
    </location>
</feature>
<accession>A0A2W1NDA6</accession>
<protein>
    <recommendedName>
        <fullName evidence="1">DUF3846 domain-containing protein</fullName>
    </recommendedName>
</protein>
<dbReference type="EMBL" id="NHRJ02000002">
    <property type="protein sequence ID" value="PZE21600.1"/>
    <property type="molecule type" value="Genomic_DNA"/>
</dbReference>
<proteinExistence type="predicted"/>
<dbReference type="RefSeq" id="WP_089198742.1">
    <property type="nucleotide sequence ID" value="NZ_NHRJ02000002.1"/>
</dbReference>
<evidence type="ECO:0000259" key="1">
    <source>
        <dbReference type="Pfam" id="PF12957"/>
    </source>
</evidence>
<sequence>MANVLVARPGQGVTLQPFTDELSALVNGSLQCVQLGNGYILYCNHDGAEMDLPTNPYFSRGIVKGPFVISKTGPDGGNVGLNPNDHAFVLKTFIQNQHGDVT</sequence>
<dbReference type="InterPro" id="IPR024559">
    <property type="entry name" value="DUF3846"/>
</dbReference>
<evidence type="ECO:0000313" key="2">
    <source>
        <dbReference type="EMBL" id="PZE21600.1"/>
    </source>
</evidence>
<comment type="caution">
    <text evidence="2">The sequence shown here is derived from an EMBL/GenBank/DDBJ whole genome shotgun (WGS) entry which is preliminary data.</text>
</comment>
<reference evidence="2" key="1">
    <citation type="submission" date="2018-06" db="EMBL/GenBank/DDBJ databases">
        <title>Paenibacillus xerothermodurans sp. nov. an extremely dry heat resistant spore forming bacterium isolated from the soil of Cape Canaveral, Florida.</title>
        <authorList>
            <person name="Seuylemezian A."/>
            <person name="Kaur N."/>
            <person name="Patil P."/>
            <person name="Patil P."/>
            <person name="Mayilraj S."/>
            <person name="Vaishampayan P."/>
        </authorList>
    </citation>
    <scope>NUCLEOTIDE SEQUENCE [LARGE SCALE GENOMIC DNA]</scope>
    <source>
        <strain evidence="2">ATCC 27380</strain>
    </source>
</reference>
<gene>
    <name evidence="2" type="ORF">CBW46_004005</name>
</gene>
<organism evidence="2 3">
    <name type="scientific">Paenibacillus xerothermodurans</name>
    <dbReference type="NCBI Taxonomy" id="1977292"/>
    <lineage>
        <taxon>Bacteria</taxon>
        <taxon>Bacillati</taxon>
        <taxon>Bacillota</taxon>
        <taxon>Bacilli</taxon>
        <taxon>Bacillales</taxon>
        <taxon>Paenibacillaceae</taxon>
        <taxon>Paenibacillus</taxon>
    </lineage>
</organism>
<keyword evidence="3" id="KW-1185">Reference proteome</keyword>
<dbReference type="AlphaFoldDB" id="A0A2W1NDA6"/>